<feature type="signal peptide" evidence="4">
    <location>
        <begin position="1"/>
        <end position="22"/>
    </location>
</feature>
<comment type="caution">
    <text evidence="6">The sequence shown here is derived from an EMBL/GenBank/DDBJ whole genome shotgun (WGS) entry which is preliminary data.</text>
</comment>
<dbReference type="InterPro" id="IPR050902">
    <property type="entry name" value="ABC_Transporter_SBP"/>
</dbReference>
<dbReference type="SUPFAM" id="SSF53807">
    <property type="entry name" value="Helical backbone' metal receptor"/>
    <property type="match status" value="1"/>
</dbReference>
<evidence type="ECO:0000313" key="6">
    <source>
        <dbReference type="EMBL" id="MBB4916134.1"/>
    </source>
</evidence>
<dbReference type="PROSITE" id="PS50983">
    <property type="entry name" value="FE_B12_PBP"/>
    <property type="match status" value="1"/>
</dbReference>
<name>A0A7W7QM70_9ACTN</name>
<feature type="compositionally biased region" description="Polar residues" evidence="3">
    <location>
        <begin position="32"/>
        <end position="47"/>
    </location>
</feature>
<dbReference type="GO" id="GO:0071281">
    <property type="term" value="P:cellular response to iron ion"/>
    <property type="evidence" value="ECO:0007669"/>
    <property type="project" value="TreeGrafter"/>
</dbReference>
<dbReference type="NCBIfam" id="NF038402">
    <property type="entry name" value="TroA_like"/>
    <property type="match status" value="1"/>
</dbReference>
<accession>A0A7W7QM70</accession>
<dbReference type="PANTHER" id="PTHR30535:SF34">
    <property type="entry name" value="MOLYBDATE-BINDING PROTEIN MOLA"/>
    <property type="match status" value="1"/>
</dbReference>
<evidence type="ECO:0000313" key="7">
    <source>
        <dbReference type="Proteomes" id="UP000552644"/>
    </source>
</evidence>
<feature type="domain" description="Fe/B12 periplasmic-binding" evidence="5">
    <location>
        <begin position="69"/>
        <end position="319"/>
    </location>
</feature>
<feature type="chain" id="PRO_5038383648" evidence="4">
    <location>
        <begin position="23"/>
        <end position="321"/>
    </location>
</feature>
<dbReference type="InterPro" id="IPR054828">
    <property type="entry name" value="Vit_B12_bind_prot"/>
</dbReference>
<organism evidence="6 7">
    <name type="scientific">Streptosporangium saharense</name>
    <dbReference type="NCBI Taxonomy" id="1706840"/>
    <lineage>
        <taxon>Bacteria</taxon>
        <taxon>Bacillati</taxon>
        <taxon>Actinomycetota</taxon>
        <taxon>Actinomycetes</taxon>
        <taxon>Streptosporangiales</taxon>
        <taxon>Streptosporangiaceae</taxon>
        <taxon>Streptosporangium</taxon>
    </lineage>
</organism>
<dbReference type="AlphaFoldDB" id="A0A7W7QM70"/>
<proteinExistence type="inferred from homology"/>
<feature type="region of interest" description="Disordered" evidence="3">
    <location>
        <begin position="27"/>
        <end position="55"/>
    </location>
</feature>
<comment type="similarity">
    <text evidence="1">Belongs to the bacterial solute-binding protein 8 family.</text>
</comment>
<dbReference type="RefSeq" id="WP_184715039.1">
    <property type="nucleotide sequence ID" value="NZ_JACHJP010000002.1"/>
</dbReference>
<evidence type="ECO:0000256" key="4">
    <source>
        <dbReference type="SAM" id="SignalP"/>
    </source>
</evidence>
<dbReference type="PANTHER" id="PTHR30535">
    <property type="entry name" value="VITAMIN B12-BINDING PROTEIN"/>
    <property type="match status" value="1"/>
</dbReference>
<dbReference type="PROSITE" id="PS51257">
    <property type="entry name" value="PROKAR_LIPOPROTEIN"/>
    <property type="match status" value="1"/>
</dbReference>
<evidence type="ECO:0000256" key="3">
    <source>
        <dbReference type="SAM" id="MobiDB-lite"/>
    </source>
</evidence>
<dbReference type="CDD" id="cd01143">
    <property type="entry name" value="YvrC"/>
    <property type="match status" value="1"/>
</dbReference>
<keyword evidence="2 4" id="KW-0732">Signal</keyword>
<reference evidence="6 7" key="1">
    <citation type="submission" date="2020-08" db="EMBL/GenBank/DDBJ databases">
        <title>Genomic Encyclopedia of Type Strains, Phase III (KMG-III): the genomes of soil and plant-associated and newly described type strains.</title>
        <authorList>
            <person name="Whitman W."/>
        </authorList>
    </citation>
    <scope>NUCLEOTIDE SEQUENCE [LARGE SCALE GENOMIC DNA]</scope>
    <source>
        <strain evidence="6 7">CECT 8840</strain>
    </source>
</reference>
<dbReference type="Proteomes" id="UP000552644">
    <property type="component" value="Unassembled WGS sequence"/>
</dbReference>
<dbReference type="Gene3D" id="3.40.50.1980">
    <property type="entry name" value="Nitrogenase molybdenum iron protein domain"/>
    <property type="match status" value="2"/>
</dbReference>
<dbReference type="Pfam" id="PF01497">
    <property type="entry name" value="Peripla_BP_2"/>
    <property type="match status" value="1"/>
</dbReference>
<gene>
    <name evidence="6" type="ORF">FHS44_003219</name>
</gene>
<evidence type="ECO:0000259" key="5">
    <source>
        <dbReference type="PROSITE" id="PS50983"/>
    </source>
</evidence>
<dbReference type="EMBL" id="JACHJP010000002">
    <property type="protein sequence ID" value="MBB4916134.1"/>
    <property type="molecule type" value="Genomic_DNA"/>
</dbReference>
<keyword evidence="7" id="KW-1185">Reference proteome</keyword>
<sequence length="321" mass="33227">MRPVRIALVGALSGVLALSGCAGNPEGAGDAGNSTTAQPSATGSPQRGSFPVTVQAGNGPVVVQKRPERIVSLSPTATEGLFAVGAGPQVVAVDDQSNYPEQAPKTTLSGFKPNVEAIVAKKPDLVVLANDIDGVVGKLSTLGVPVLVEPAATKLDDAYDQITDLGLATGNVDKAEEVATGMRKEIEALAADAPQGKKLTYYHELDSTPYSATSTTFVGQIYGLFGLTNIADKAPDAAGGYPKLSAEFVVKADPDLVFLADTKCCGESRETLAKRPGWSGLSAIKKDRVVPLDDDLASRWGPRVVDLVKQVGEAVKKTANS</sequence>
<protein>
    <submittedName>
        <fullName evidence="6">Iron complex transport system substrate-binding protein</fullName>
    </submittedName>
</protein>
<dbReference type="InterPro" id="IPR002491">
    <property type="entry name" value="ABC_transptr_periplasmic_BD"/>
</dbReference>
<evidence type="ECO:0000256" key="2">
    <source>
        <dbReference type="ARBA" id="ARBA00022729"/>
    </source>
</evidence>
<evidence type="ECO:0000256" key="1">
    <source>
        <dbReference type="ARBA" id="ARBA00008814"/>
    </source>
</evidence>